<feature type="compositionally biased region" description="Basic and acidic residues" evidence="1">
    <location>
        <begin position="1"/>
        <end position="21"/>
    </location>
</feature>
<feature type="compositionally biased region" description="Basic and acidic residues" evidence="1">
    <location>
        <begin position="47"/>
        <end position="74"/>
    </location>
</feature>
<evidence type="ECO:0000256" key="1">
    <source>
        <dbReference type="SAM" id="MobiDB-lite"/>
    </source>
</evidence>
<name>A0ABV8EI80_9BACT</name>
<protein>
    <submittedName>
        <fullName evidence="2">Uncharacterized protein</fullName>
    </submittedName>
</protein>
<evidence type="ECO:0000313" key="3">
    <source>
        <dbReference type="Proteomes" id="UP001595766"/>
    </source>
</evidence>
<sequence>MRSERQETRDKKQETREKMEFRQSLPTISPVRTSDILASGFNPGVETRSERLEVRDKRQETRDKKQETREKMEFRQSLPTISPVRTSDILASGFNPGVETRSER</sequence>
<organism evidence="2 3">
    <name type="scientific">Belliella kenyensis</name>
    <dbReference type="NCBI Taxonomy" id="1472724"/>
    <lineage>
        <taxon>Bacteria</taxon>
        <taxon>Pseudomonadati</taxon>
        <taxon>Bacteroidota</taxon>
        <taxon>Cytophagia</taxon>
        <taxon>Cytophagales</taxon>
        <taxon>Cyclobacteriaceae</taxon>
        <taxon>Belliella</taxon>
    </lineage>
</organism>
<reference evidence="3" key="1">
    <citation type="journal article" date="2019" name="Int. J. Syst. Evol. Microbiol.">
        <title>The Global Catalogue of Microorganisms (GCM) 10K type strain sequencing project: providing services to taxonomists for standard genome sequencing and annotation.</title>
        <authorList>
            <consortium name="The Broad Institute Genomics Platform"/>
            <consortium name="The Broad Institute Genome Sequencing Center for Infectious Disease"/>
            <person name="Wu L."/>
            <person name="Ma J."/>
        </authorList>
    </citation>
    <scope>NUCLEOTIDE SEQUENCE [LARGE SCALE GENOMIC DNA]</scope>
    <source>
        <strain evidence="3">CECT 8551</strain>
    </source>
</reference>
<keyword evidence="3" id="KW-1185">Reference proteome</keyword>
<feature type="region of interest" description="Disordered" evidence="1">
    <location>
        <begin position="1"/>
        <end position="104"/>
    </location>
</feature>
<proteinExistence type="predicted"/>
<dbReference type="EMBL" id="JBHSAV010000017">
    <property type="protein sequence ID" value="MFC3976002.1"/>
    <property type="molecule type" value="Genomic_DNA"/>
</dbReference>
<evidence type="ECO:0000313" key="2">
    <source>
        <dbReference type="EMBL" id="MFC3976002.1"/>
    </source>
</evidence>
<dbReference type="RefSeq" id="WP_241292944.1">
    <property type="nucleotide sequence ID" value="NZ_JAKZGR010000004.1"/>
</dbReference>
<dbReference type="Proteomes" id="UP001595766">
    <property type="component" value="Unassembled WGS sequence"/>
</dbReference>
<comment type="caution">
    <text evidence="2">The sequence shown here is derived from an EMBL/GenBank/DDBJ whole genome shotgun (WGS) entry which is preliminary data.</text>
</comment>
<accession>A0ABV8EI80</accession>
<gene>
    <name evidence="2" type="ORF">ACFOUP_06415</name>
</gene>